<dbReference type="PANTHER" id="PTHR14209:SF19">
    <property type="entry name" value="ISOAMYL ACETATE-HYDROLYZING ESTERASE 1 HOMOLOG"/>
    <property type="match status" value="1"/>
</dbReference>
<feature type="domain" description="SGNH hydrolase-type esterase" evidence="1">
    <location>
        <begin position="11"/>
        <end position="200"/>
    </location>
</feature>
<dbReference type="RefSeq" id="XP_007764626.1">
    <property type="nucleotide sequence ID" value="XM_007766436.1"/>
</dbReference>
<evidence type="ECO:0000259" key="1">
    <source>
        <dbReference type="Pfam" id="PF13472"/>
    </source>
</evidence>
<dbReference type="InterPro" id="IPR013830">
    <property type="entry name" value="SGNH_hydro"/>
</dbReference>
<evidence type="ECO:0000313" key="2">
    <source>
        <dbReference type="EMBL" id="EIW84980.1"/>
    </source>
</evidence>
<dbReference type="Proteomes" id="UP000053558">
    <property type="component" value="Unassembled WGS sequence"/>
</dbReference>
<organism evidence="2 3">
    <name type="scientific">Coniophora puteana (strain RWD-64-598)</name>
    <name type="common">Brown rot fungus</name>
    <dbReference type="NCBI Taxonomy" id="741705"/>
    <lineage>
        <taxon>Eukaryota</taxon>
        <taxon>Fungi</taxon>
        <taxon>Dikarya</taxon>
        <taxon>Basidiomycota</taxon>
        <taxon>Agaricomycotina</taxon>
        <taxon>Agaricomycetes</taxon>
        <taxon>Agaricomycetidae</taxon>
        <taxon>Boletales</taxon>
        <taxon>Coniophorineae</taxon>
        <taxon>Coniophoraceae</taxon>
        <taxon>Coniophora</taxon>
    </lineage>
</organism>
<dbReference type="CDD" id="cd01838">
    <property type="entry name" value="Isoamyl_acetate_hydrolase_like"/>
    <property type="match status" value="1"/>
</dbReference>
<dbReference type="GeneID" id="19199314"/>
<dbReference type="OrthoDB" id="671439at2759"/>
<dbReference type="GO" id="GO:0016787">
    <property type="term" value="F:hydrolase activity"/>
    <property type="evidence" value="ECO:0007669"/>
    <property type="project" value="UniProtKB-KW"/>
</dbReference>
<proteinExistence type="predicted"/>
<sequence length="249" mass="28152">MAGNVQDVIMCLGDSLTQKGWSEGGLIQRLSEAYIRKLDVLNRGFGGYQTDWAIQVLEQIFAKQHEQHHAPKVQLLTIWYGANDAAVDGDSQHVPVNRFKSNLKQMIDMIRSPASSWYSPDTRIVLITPPPVNTDMWNNHTRDFDRTREYAEAVKEVAQETQLPVLDTWTALYDAAGRTMGGCSNFLTDGLHLNSAGYEIIYGLLINAIAEHYPEIHCDKLQNVFIPWDQVLSGDPRITLQKRNALVNR</sequence>
<evidence type="ECO:0000313" key="3">
    <source>
        <dbReference type="Proteomes" id="UP000053558"/>
    </source>
</evidence>
<keyword evidence="3" id="KW-1185">Reference proteome</keyword>
<gene>
    <name evidence="2" type="ORF">CONPUDRAFT_117327</name>
</gene>
<reference evidence="3" key="1">
    <citation type="journal article" date="2012" name="Science">
        <title>The Paleozoic origin of enzymatic lignin decomposition reconstructed from 31 fungal genomes.</title>
        <authorList>
            <person name="Floudas D."/>
            <person name="Binder M."/>
            <person name="Riley R."/>
            <person name="Barry K."/>
            <person name="Blanchette R.A."/>
            <person name="Henrissat B."/>
            <person name="Martinez A.T."/>
            <person name="Otillar R."/>
            <person name="Spatafora J.W."/>
            <person name="Yadav J.S."/>
            <person name="Aerts A."/>
            <person name="Benoit I."/>
            <person name="Boyd A."/>
            <person name="Carlson A."/>
            <person name="Copeland A."/>
            <person name="Coutinho P.M."/>
            <person name="de Vries R.P."/>
            <person name="Ferreira P."/>
            <person name="Findley K."/>
            <person name="Foster B."/>
            <person name="Gaskell J."/>
            <person name="Glotzer D."/>
            <person name="Gorecki P."/>
            <person name="Heitman J."/>
            <person name="Hesse C."/>
            <person name="Hori C."/>
            <person name="Igarashi K."/>
            <person name="Jurgens J.A."/>
            <person name="Kallen N."/>
            <person name="Kersten P."/>
            <person name="Kohler A."/>
            <person name="Kuees U."/>
            <person name="Kumar T.K.A."/>
            <person name="Kuo A."/>
            <person name="LaButti K."/>
            <person name="Larrondo L.F."/>
            <person name="Lindquist E."/>
            <person name="Ling A."/>
            <person name="Lombard V."/>
            <person name="Lucas S."/>
            <person name="Lundell T."/>
            <person name="Martin R."/>
            <person name="McLaughlin D.J."/>
            <person name="Morgenstern I."/>
            <person name="Morin E."/>
            <person name="Murat C."/>
            <person name="Nagy L.G."/>
            <person name="Nolan M."/>
            <person name="Ohm R.A."/>
            <person name="Patyshakuliyeva A."/>
            <person name="Rokas A."/>
            <person name="Ruiz-Duenas F.J."/>
            <person name="Sabat G."/>
            <person name="Salamov A."/>
            <person name="Samejima M."/>
            <person name="Schmutz J."/>
            <person name="Slot J.C."/>
            <person name="St John F."/>
            <person name="Stenlid J."/>
            <person name="Sun H."/>
            <person name="Sun S."/>
            <person name="Syed K."/>
            <person name="Tsang A."/>
            <person name="Wiebenga A."/>
            <person name="Young D."/>
            <person name="Pisabarro A."/>
            <person name="Eastwood D.C."/>
            <person name="Martin F."/>
            <person name="Cullen D."/>
            <person name="Grigoriev I.V."/>
            <person name="Hibbett D.S."/>
        </authorList>
    </citation>
    <scope>NUCLEOTIDE SEQUENCE [LARGE SCALE GENOMIC DNA]</scope>
    <source>
        <strain evidence="3">RWD-64-598 SS2</strain>
    </source>
</reference>
<dbReference type="KEGG" id="cput:CONPUDRAFT_117327"/>
<accession>A0A5M3N0P3</accession>
<dbReference type="Gene3D" id="3.40.50.1110">
    <property type="entry name" value="SGNH hydrolase"/>
    <property type="match status" value="1"/>
</dbReference>
<keyword evidence="2" id="KW-0378">Hydrolase</keyword>
<name>A0A5M3N0P3_CONPW</name>
<dbReference type="InterPro" id="IPR036514">
    <property type="entry name" value="SGNH_hydro_sf"/>
</dbReference>
<dbReference type="InterPro" id="IPR045136">
    <property type="entry name" value="Iah1-like"/>
</dbReference>
<comment type="caution">
    <text evidence="2">The sequence shown here is derived from an EMBL/GenBank/DDBJ whole genome shotgun (WGS) entry which is preliminary data.</text>
</comment>
<dbReference type="PANTHER" id="PTHR14209">
    <property type="entry name" value="ISOAMYL ACETATE-HYDROLYZING ESTERASE 1"/>
    <property type="match status" value="1"/>
</dbReference>
<dbReference type="OMA" id="KMQQFPG"/>
<dbReference type="SUPFAM" id="SSF52266">
    <property type="entry name" value="SGNH hydrolase"/>
    <property type="match status" value="1"/>
</dbReference>
<dbReference type="Pfam" id="PF13472">
    <property type="entry name" value="Lipase_GDSL_2"/>
    <property type="match status" value="1"/>
</dbReference>
<dbReference type="AlphaFoldDB" id="A0A5M3N0P3"/>
<protein>
    <submittedName>
        <fullName evidence="2">SGNH hydrolase</fullName>
    </submittedName>
</protein>
<dbReference type="EMBL" id="JH711574">
    <property type="protein sequence ID" value="EIW84980.1"/>
    <property type="molecule type" value="Genomic_DNA"/>
</dbReference>